<dbReference type="PANTHER" id="PTHR13344:SF0">
    <property type="entry name" value="NADH DEHYDROGENASE [UBIQUINONE] 1 ALPHA SUBCOMPLEX SUBUNIT 8"/>
    <property type="match status" value="1"/>
</dbReference>
<feature type="transmembrane region" description="Helical" evidence="15">
    <location>
        <begin position="20"/>
        <end position="42"/>
    </location>
</feature>
<organism evidence="17 18">
    <name type="scientific">Ursus americanus</name>
    <name type="common">American black bear</name>
    <name type="synonym">Euarctos americanus</name>
    <dbReference type="NCBI Taxonomy" id="9643"/>
    <lineage>
        <taxon>Eukaryota</taxon>
        <taxon>Metazoa</taxon>
        <taxon>Chordata</taxon>
        <taxon>Craniata</taxon>
        <taxon>Vertebrata</taxon>
        <taxon>Euteleostomi</taxon>
        <taxon>Mammalia</taxon>
        <taxon>Eutheria</taxon>
        <taxon>Laurasiatheria</taxon>
        <taxon>Carnivora</taxon>
        <taxon>Caniformia</taxon>
        <taxon>Ursidae</taxon>
        <taxon>Ursus</taxon>
    </lineage>
</organism>
<keyword evidence="15" id="KW-1133">Transmembrane helix</keyword>
<keyword evidence="15" id="KW-0812">Transmembrane</keyword>
<reference evidence="17" key="3">
    <citation type="submission" date="2025-09" db="UniProtKB">
        <authorList>
            <consortium name="Ensembl"/>
        </authorList>
    </citation>
    <scope>IDENTIFICATION</scope>
</reference>
<evidence type="ECO:0000256" key="1">
    <source>
        <dbReference type="ARBA" id="ARBA00003195"/>
    </source>
</evidence>
<evidence type="ECO:0000256" key="12">
    <source>
        <dbReference type="ARBA" id="ARBA00030127"/>
    </source>
</evidence>
<evidence type="ECO:0000256" key="7">
    <source>
        <dbReference type="ARBA" id="ARBA00022660"/>
    </source>
</evidence>
<evidence type="ECO:0000256" key="6">
    <source>
        <dbReference type="ARBA" id="ARBA00022448"/>
    </source>
</evidence>
<evidence type="ECO:0000256" key="11">
    <source>
        <dbReference type="ARBA" id="ARBA00023157"/>
    </source>
</evidence>
<comment type="function">
    <text evidence="1">Accessory subunit of the mitochondrial membrane respiratory chain NADH dehydrogenase (Complex I), that is believed not to be involved in catalysis. Complex I functions in the transfer of electrons from NADH to the respiratory chain. The immediate electron acceptor for the enzyme is believed to be ubiquinone.</text>
</comment>
<dbReference type="GO" id="GO:0006120">
    <property type="term" value="P:mitochondrial electron transport, NADH to ubiquinone"/>
    <property type="evidence" value="ECO:0007669"/>
    <property type="project" value="InterPro"/>
</dbReference>
<dbReference type="STRING" id="9643.ENSUAMP00000021648"/>
<comment type="similarity">
    <text evidence="3">Belongs to the complex I NDUFA8 subunit family.</text>
</comment>
<keyword evidence="9" id="KW-0249">Electron transport</keyword>
<evidence type="ECO:0000256" key="14">
    <source>
        <dbReference type="SAM" id="MobiDB-lite"/>
    </source>
</evidence>
<proteinExistence type="inferred from homology"/>
<keyword evidence="11" id="KW-1015">Disulfide bond</keyword>
<dbReference type="Pfam" id="PF06747">
    <property type="entry name" value="CHCH"/>
    <property type="match status" value="1"/>
</dbReference>
<evidence type="ECO:0000313" key="18">
    <source>
        <dbReference type="Proteomes" id="UP000291022"/>
    </source>
</evidence>
<comment type="subunit">
    <text evidence="4">Complex I is composed of 45 different subunits.</text>
</comment>
<keyword evidence="8" id="KW-0677">Repeat</keyword>
<dbReference type="Proteomes" id="UP000291022">
    <property type="component" value="Unassembled WGS sequence"/>
</dbReference>
<dbReference type="InterPro" id="IPR016680">
    <property type="entry name" value="NDUFA8"/>
</dbReference>
<dbReference type="OMA" id="TIPENDY"/>
<dbReference type="Ensembl" id="ENSUAMT00000024191.1">
    <property type="protein sequence ID" value="ENSUAMP00000021648.1"/>
    <property type="gene ID" value="ENSUAMG00000016999.1"/>
</dbReference>
<reference evidence="17" key="2">
    <citation type="submission" date="2025-08" db="UniProtKB">
        <authorList>
            <consortium name="Ensembl"/>
        </authorList>
    </citation>
    <scope>IDENTIFICATION</scope>
</reference>
<evidence type="ECO:0000256" key="8">
    <source>
        <dbReference type="ARBA" id="ARBA00022737"/>
    </source>
</evidence>
<evidence type="ECO:0000256" key="4">
    <source>
        <dbReference type="ARBA" id="ARBA00011533"/>
    </source>
</evidence>
<dbReference type="GO" id="GO:0005758">
    <property type="term" value="C:mitochondrial intermembrane space"/>
    <property type="evidence" value="ECO:0007669"/>
    <property type="project" value="UniProtKB-SubCell"/>
</dbReference>
<dbReference type="GeneTree" id="ENSGT00390000008938"/>
<keyword evidence="10" id="KW-0496">Mitochondrion</keyword>
<evidence type="ECO:0000256" key="5">
    <source>
        <dbReference type="ARBA" id="ARBA00016384"/>
    </source>
</evidence>
<evidence type="ECO:0000256" key="13">
    <source>
        <dbReference type="ARBA" id="ARBA00030761"/>
    </source>
</evidence>
<feature type="domain" description="CHCH" evidence="16">
    <location>
        <begin position="50"/>
        <end position="83"/>
    </location>
</feature>
<evidence type="ECO:0000256" key="10">
    <source>
        <dbReference type="ARBA" id="ARBA00023128"/>
    </source>
</evidence>
<comment type="subcellular location">
    <subcellularLocation>
        <location evidence="2">Mitochondrion intermembrane space</location>
    </subcellularLocation>
</comment>
<keyword evidence="7" id="KW-0679">Respiratory chain</keyword>
<feature type="region of interest" description="Disordered" evidence="14">
    <location>
        <begin position="106"/>
        <end position="136"/>
    </location>
</feature>
<name>A0A452RQT6_URSAM</name>
<dbReference type="PANTHER" id="PTHR13344">
    <property type="entry name" value="NADH-UBIQUINONE OXIDOREDUCTASE"/>
    <property type="match status" value="1"/>
</dbReference>
<dbReference type="PROSITE" id="PS51808">
    <property type="entry name" value="CHCH"/>
    <property type="match status" value="1"/>
</dbReference>
<accession>A0A452RQT6</accession>
<evidence type="ECO:0000313" key="17">
    <source>
        <dbReference type="Ensembl" id="ENSUAMP00000021648.1"/>
    </source>
</evidence>
<evidence type="ECO:0000256" key="3">
    <source>
        <dbReference type="ARBA" id="ARBA00010705"/>
    </source>
</evidence>
<keyword evidence="6" id="KW-0813">Transport</keyword>
<evidence type="ECO:0000259" key="16">
    <source>
        <dbReference type="Pfam" id="PF06747"/>
    </source>
</evidence>
<keyword evidence="18" id="KW-1185">Reference proteome</keyword>
<sequence length="144" mass="16746">GQRSALLPFRKQGYVFEVGTYFSPTCLFFIILQGATPNLALFSRQIKLHCAEPFTDYWTCIDYSSLQLFRRCRTQQAKFDECVLDKLGWVRPDLGELSKVTKVKTDRPLPENPYHSRARPEPNPETEGELKPARHGSRLFFWTM</sequence>
<evidence type="ECO:0000256" key="15">
    <source>
        <dbReference type="SAM" id="Phobius"/>
    </source>
</evidence>
<feature type="compositionally biased region" description="Basic and acidic residues" evidence="14">
    <location>
        <begin position="118"/>
        <end position="132"/>
    </location>
</feature>
<dbReference type="AlphaFoldDB" id="A0A452RQT6"/>
<evidence type="ECO:0000256" key="9">
    <source>
        <dbReference type="ARBA" id="ARBA00022982"/>
    </source>
</evidence>
<evidence type="ECO:0000256" key="2">
    <source>
        <dbReference type="ARBA" id="ARBA00004569"/>
    </source>
</evidence>
<reference evidence="18" key="1">
    <citation type="submission" date="2016-06" db="EMBL/GenBank/DDBJ databases">
        <title>De novo assembly and RNA-Seq shows season-dependent expression and editing in black bear kidneys.</title>
        <authorList>
            <person name="Korstanje R."/>
            <person name="Srivastava A."/>
            <person name="Sarsani V.K."/>
            <person name="Sheehan S.M."/>
            <person name="Seger R.L."/>
            <person name="Barter M.E."/>
            <person name="Lindqvist C."/>
            <person name="Brody L.C."/>
            <person name="Mullikin J.C."/>
        </authorList>
    </citation>
    <scope>NUCLEOTIDE SEQUENCE [LARGE SCALE GENOMIC DNA]</scope>
</reference>
<keyword evidence="15" id="KW-0472">Membrane</keyword>
<protein>
    <recommendedName>
        <fullName evidence="5">NADH dehydrogenase [ubiquinone] 1 alpha subcomplex subunit 8</fullName>
    </recommendedName>
    <alternativeName>
        <fullName evidence="12">Complex I-19kD</fullName>
    </alternativeName>
    <alternativeName>
        <fullName evidence="13">NADH-ubiquinone oxidoreductase 19 kDa subunit</fullName>
    </alternativeName>
</protein>
<dbReference type="InterPro" id="IPR010625">
    <property type="entry name" value="CHCH"/>
</dbReference>